<accession>A0A1I6HU45</accession>
<dbReference type="AlphaFoldDB" id="A0A1I6HU45"/>
<dbReference type="Proteomes" id="UP000243250">
    <property type="component" value="Unassembled WGS sequence"/>
</dbReference>
<organism evidence="1 2">
    <name type="scientific">Halogeometricum limi</name>
    <dbReference type="NCBI Taxonomy" id="555875"/>
    <lineage>
        <taxon>Archaea</taxon>
        <taxon>Methanobacteriati</taxon>
        <taxon>Methanobacteriota</taxon>
        <taxon>Stenosarchaea group</taxon>
        <taxon>Halobacteria</taxon>
        <taxon>Halobacteriales</taxon>
        <taxon>Haloferacaceae</taxon>
        <taxon>Halogeometricum</taxon>
    </lineage>
</organism>
<evidence type="ECO:0008006" key="3">
    <source>
        <dbReference type="Google" id="ProtNLM"/>
    </source>
</evidence>
<gene>
    <name evidence="1" type="ORF">SAMN04488124_2460</name>
</gene>
<dbReference type="RefSeq" id="WP_089881298.1">
    <property type="nucleotide sequence ID" value="NZ_FOYS01000004.1"/>
</dbReference>
<name>A0A1I6HU45_9EURY</name>
<reference evidence="2" key="1">
    <citation type="submission" date="2016-10" db="EMBL/GenBank/DDBJ databases">
        <authorList>
            <person name="Varghese N."/>
            <person name="Submissions S."/>
        </authorList>
    </citation>
    <scope>NUCLEOTIDE SEQUENCE [LARGE SCALE GENOMIC DNA]</scope>
    <source>
        <strain evidence="2">CGMCC 1.8711</strain>
    </source>
</reference>
<evidence type="ECO:0000313" key="1">
    <source>
        <dbReference type="EMBL" id="SFR57976.1"/>
    </source>
</evidence>
<proteinExistence type="predicted"/>
<dbReference type="EMBL" id="FOYS01000004">
    <property type="protein sequence ID" value="SFR57976.1"/>
    <property type="molecule type" value="Genomic_DNA"/>
</dbReference>
<sequence>MERPSDQLLDVVQEFGGDALRDVWLFDEHTSERVYVRADVAETISEEGLDVERFIDNERYGFVTRRTYESLYYADYGYTVRSLSSFELFRTFLGDEPLGVFVSFDPKEGCYDYNRLNDSIGSLVDELGATAFSISDENPEPV</sequence>
<keyword evidence="2" id="KW-1185">Reference proteome</keyword>
<evidence type="ECO:0000313" key="2">
    <source>
        <dbReference type="Proteomes" id="UP000243250"/>
    </source>
</evidence>
<dbReference type="OrthoDB" id="252516at2157"/>
<dbReference type="Pfam" id="PF24366">
    <property type="entry name" value="DUF7522"/>
    <property type="match status" value="1"/>
</dbReference>
<protein>
    <recommendedName>
        <fullName evidence="3">GAF domain-containing protein</fullName>
    </recommendedName>
</protein>
<dbReference type="InterPro" id="IPR055944">
    <property type="entry name" value="DUF7522"/>
</dbReference>